<dbReference type="SUPFAM" id="SSF74853">
    <property type="entry name" value="Lamin A/C globular tail domain"/>
    <property type="match status" value="2"/>
</dbReference>
<evidence type="ECO:0000259" key="1">
    <source>
        <dbReference type="PROSITE" id="PS51841"/>
    </source>
</evidence>
<evidence type="ECO:0000313" key="3">
    <source>
        <dbReference type="Proteomes" id="UP000306229"/>
    </source>
</evidence>
<dbReference type="InterPro" id="IPR036415">
    <property type="entry name" value="Lamin_tail_dom_sf"/>
</dbReference>
<dbReference type="PROSITE" id="PS51841">
    <property type="entry name" value="LTD"/>
    <property type="match status" value="1"/>
</dbReference>
<dbReference type="RefSeq" id="WP_138950981.1">
    <property type="nucleotide sequence ID" value="NZ_CP040749.1"/>
</dbReference>
<proteinExistence type="predicted"/>
<protein>
    <submittedName>
        <fullName evidence="2">Lamin tail domain-containing protein</fullName>
    </submittedName>
</protein>
<gene>
    <name evidence="2" type="ORF">FF125_17465</name>
</gene>
<dbReference type="Proteomes" id="UP000306229">
    <property type="component" value="Chromosome"/>
</dbReference>
<dbReference type="OrthoDB" id="9806464at2"/>
<dbReference type="Gene3D" id="2.60.40.1260">
    <property type="entry name" value="Lamin Tail domain"/>
    <property type="match status" value="1"/>
</dbReference>
<accession>A0A5B7TZD5</accession>
<dbReference type="Pfam" id="PF00932">
    <property type="entry name" value="LTD"/>
    <property type="match status" value="2"/>
</dbReference>
<feature type="domain" description="LTD" evidence="1">
    <location>
        <begin position="150"/>
        <end position="256"/>
    </location>
</feature>
<dbReference type="EMBL" id="CP040749">
    <property type="protein sequence ID" value="QCX40147.1"/>
    <property type="molecule type" value="Genomic_DNA"/>
</dbReference>
<keyword evidence="3" id="KW-1185">Reference proteome</keyword>
<dbReference type="KEGG" id="fbe:FF125_17465"/>
<evidence type="ECO:0000313" key="2">
    <source>
        <dbReference type="EMBL" id="QCX40147.1"/>
    </source>
</evidence>
<organism evidence="2 3">
    <name type="scientific">Aureibaculum algae</name>
    <dbReference type="NCBI Taxonomy" id="2584122"/>
    <lineage>
        <taxon>Bacteria</taxon>
        <taxon>Pseudomonadati</taxon>
        <taxon>Bacteroidota</taxon>
        <taxon>Flavobacteriia</taxon>
        <taxon>Flavobacteriales</taxon>
        <taxon>Flavobacteriaceae</taxon>
        <taxon>Aureibaculum</taxon>
    </lineage>
</organism>
<sequence>MKNLRYLLALFLFTIISCVDDNVMKPDELVTSEIQLNEIFTTGPDWIELYNSGTTAIDLTGYALADSGTKWPVPSGIVPADGFVTYDCDGLDTNGSTNFKISAGGESVYLYNENDILIDEVTTPDLSITPDNSYSREVDGGDQWVVTAATKGASNNNALSKIKVKINEIKASGSPDWLELYNGGAQEIDLTGYSLADSGSSWVIPNMVISSGGYVVFNCDGLDTNGSANFKISKGGELITLTNSEGTIIDQIDLPDLSAYEERSYGRVSDGSDTWVVMDDSKKAANGTIYEYLNLQASYAIDVPEPSGLAYLNNELFTVSDQTLKVY</sequence>
<dbReference type="AlphaFoldDB" id="A0A5B7TZD5"/>
<dbReference type="PROSITE" id="PS51257">
    <property type="entry name" value="PROKAR_LIPOPROTEIN"/>
    <property type="match status" value="1"/>
</dbReference>
<dbReference type="InterPro" id="IPR001322">
    <property type="entry name" value="Lamin_tail_dom"/>
</dbReference>
<name>A0A5B7TZD5_9FLAO</name>
<reference evidence="2 3" key="1">
    <citation type="submission" date="2019-05" db="EMBL/GenBank/DDBJ databases">
        <title>Algicella ahnfeltiae gen. nov., sp. nov., a novel marine bacterium of the family Flavobacteriaceae isolated from a red alga.</title>
        <authorList>
            <person name="Nedashkovskaya O.I."/>
            <person name="Kukhlevskiy A.D."/>
            <person name="Kim S.-G."/>
            <person name="Zhukova N.V."/>
            <person name="Mikhailov V.V."/>
        </authorList>
    </citation>
    <scope>NUCLEOTIDE SEQUENCE [LARGE SCALE GENOMIC DNA]</scope>
    <source>
        <strain evidence="2 3">10Alg115</strain>
    </source>
</reference>